<evidence type="ECO:0000313" key="4">
    <source>
        <dbReference type="Proteomes" id="UP000546464"/>
    </source>
</evidence>
<keyword evidence="2" id="KW-0472">Membrane</keyword>
<sequence>MEDYTITGGDGKEYGPVSAMTIREWAQQGRANAQTLVRRGSEPARPLGELPEFSDLFAGPKHTAPGPIKLGTPMASPASAMPAPTFPETTSHLGGGSNIQEAAVIALSEPLAKSGFWLKLMAVLQFLYAGIYIIGSFGIGIIFAWLPIWMGVLMWQAANRARDAALSGDLMTAITAQNKIKLLIIIMGVITLLSIVLALLFIVFIGVIGASSPNFLEEFRQQLEQNRY</sequence>
<dbReference type="Pfam" id="PF17319">
    <property type="entry name" value="DUF5362"/>
    <property type="match status" value="1"/>
</dbReference>
<feature type="region of interest" description="Disordered" evidence="1">
    <location>
        <begin position="38"/>
        <end position="58"/>
    </location>
</feature>
<name>A0A842HAW9_9BACT</name>
<protein>
    <recommendedName>
        <fullName evidence="5">GYF domain-containing protein</fullName>
    </recommendedName>
</protein>
<dbReference type="InterPro" id="IPR035287">
    <property type="entry name" value="DUF5362"/>
</dbReference>
<keyword evidence="2" id="KW-0812">Transmembrane</keyword>
<organism evidence="3 4">
    <name type="scientific">Ruficoccus amylovorans</name>
    <dbReference type="NCBI Taxonomy" id="1804625"/>
    <lineage>
        <taxon>Bacteria</taxon>
        <taxon>Pseudomonadati</taxon>
        <taxon>Verrucomicrobiota</taxon>
        <taxon>Opitutia</taxon>
        <taxon>Puniceicoccales</taxon>
        <taxon>Cerasicoccaceae</taxon>
        <taxon>Ruficoccus</taxon>
    </lineage>
</organism>
<dbReference type="RefSeq" id="WP_185674627.1">
    <property type="nucleotide sequence ID" value="NZ_JACHVB010000014.1"/>
</dbReference>
<keyword evidence="4" id="KW-1185">Reference proteome</keyword>
<proteinExistence type="predicted"/>
<evidence type="ECO:0000313" key="3">
    <source>
        <dbReference type="EMBL" id="MBC2593623.1"/>
    </source>
</evidence>
<dbReference type="AlphaFoldDB" id="A0A842HAW9"/>
<reference evidence="3 4" key="1">
    <citation type="submission" date="2020-07" db="EMBL/GenBank/DDBJ databases">
        <authorList>
            <person name="Feng X."/>
        </authorList>
    </citation>
    <scope>NUCLEOTIDE SEQUENCE [LARGE SCALE GENOMIC DNA]</scope>
    <source>
        <strain evidence="3 4">JCM31066</strain>
    </source>
</reference>
<dbReference type="EMBL" id="JACHVB010000014">
    <property type="protein sequence ID" value="MBC2593623.1"/>
    <property type="molecule type" value="Genomic_DNA"/>
</dbReference>
<feature type="transmembrane region" description="Helical" evidence="2">
    <location>
        <begin position="141"/>
        <end position="161"/>
    </location>
</feature>
<dbReference type="Proteomes" id="UP000546464">
    <property type="component" value="Unassembled WGS sequence"/>
</dbReference>
<feature type="transmembrane region" description="Helical" evidence="2">
    <location>
        <begin position="182"/>
        <end position="210"/>
    </location>
</feature>
<keyword evidence="2" id="KW-1133">Transmembrane helix</keyword>
<evidence type="ECO:0000256" key="1">
    <source>
        <dbReference type="SAM" id="MobiDB-lite"/>
    </source>
</evidence>
<comment type="caution">
    <text evidence="3">The sequence shown here is derived from an EMBL/GenBank/DDBJ whole genome shotgun (WGS) entry which is preliminary data.</text>
</comment>
<evidence type="ECO:0008006" key="5">
    <source>
        <dbReference type="Google" id="ProtNLM"/>
    </source>
</evidence>
<evidence type="ECO:0000256" key="2">
    <source>
        <dbReference type="SAM" id="Phobius"/>
    </source>
</evidence>
<accession>A0A842HAW9</accession>
<gene>
    <name evidence="3" type="ORF">H5P28_05040</name>
</gene>